<dbReference type="PANTHER" id="PTHR21448:SF0">
    <property type="entry name" value="PROTEIN PHOSPHATASE 1 REGULATORY SUBUNIT 21"/>
    <property type="match status" value="1"/>
</dbReference>
<dbReference type="AlphaFoldDB" id="A0A671YLB1"/>
<evidence type="ECO:0000313" key="13">
    <source>
        <dbReference type="Proteomes" id="UP000472265"/>
    </source>
</evidence>
<dbReference type="Pfam" id="PF10205">
    <property type="entry name" value="KLRAQ"/>
    <property type="match status" value="1"/>
</dbReference>
<evidence type="ECO:0000256" key="4">
    <source>
        <dbReference type="ARBA" id="ARBA00022884"/>
    </source>
</evidence>
<feature type="region of interest" description="Disordered" evidence="10">
    <location>
        <begin position="87"/>
        <end position="106"/>
    </location>
</feature>
<dbReference type="GO" id="GO:0016020">
    <property type="term" value="C:membrane"/>
    <property type="evidence" value="ECO:0007669"/>
    <property type="project" value="TreeGrafter"/>
</dbReference>
<dbReference type="InterPro" id="IPR019343">
    <property type="entry name" value="PPP1R21_N"/>
</dbReference>
<feature type="coiled-coil region" evidence="9">
    <location>
        <begin position="131"/>
        <end position="165"/>
    </location>
</feature>
<evidence type="ECO:0000256" key="9">
    <source>
        <dbReference type="SAM" id="Coils"/>
    </source>
</evidence>
<evidence type="ECO:0000256" key="7">
    <source>
        <dbReference type="ARBA" id="ARBA00031617"/>
    </source>
</evidence>
<keyword evidence="4" id="KW-0694">RNA-binding</keyword>
<dbReference type="GO" id="GO:0005769">
    <property type="term" value="C:early endosome"/>
    <property type="evidence" value="ECO:0007669"/>
    <property type="project" value="UniProtKB-SubCell"/>
</dbReference>
<accession>A0A671YLB1</accession>
<evidence type="ECO:0000256" key="6">
    <source>
        <dbReference type="ARBA" id="ARBA00031361"/>
    </source>
</evidence>
<feature type="coiled-coil region" evidence="9">
    <location>
        <begin position="4"/>
        <end position="87"/>
    </location>
</feature>
<evidence type="ECO:0000256" key="8">
    <source>
        <dbReference type="ARBA" id="ARBA00044824"/>
    </source>
</evidence>
<dbReference type="InterPro" id="IPR049372">
    <property type="entry name" value="PPP1R21_C"/>
</dbReference>
<evidence type="ECO:0000256" key="3">
    <source>
        <dbReference type="ARBA" id="ARBA00022753"/>
    </source>
</evidence>
<reference evidence="12" key="3">
    <citation type="submission" date="2025-09" db="UniProtKB">
        <authorList>
            <consortium name="Ensembl"/>
        </authorList>
    </citation>
    <scope>IDENTIFICATION</scope>
</reference>
<dbReference type="InterPro" id="IPR019348">
    <property type="entry name" value="PPP1R21_six_helix"/>
</dbReference>
<evidence type="ECO:0000256" key="10">
    <source>
        <dbReference type="SAM" id="MobiDB-lite"/>
    </source>
</evidence>
<sequence>MANVTDLQTKYSKLAQEYSKLRAQNQVLKKAVVDEQASTVSLKEQLKHRDQSLRKQEQEMDSLSFRNQQLAKRVELLQEELAVSEAKSKKGKSKVDSPSQHGLETQSVFDEDLQKKIEENERLHIQFYEADEQHRRQEAELRGRLQELERDSEQHQTVVDGLTAKYIDTIERLQSDKALKCIIKSVKLSSFFPLCSQQQLRRCQSELNRQVKQSSSVIQEKVPFNDTSEYLAPRHLKARDVAGQALSFIQDLVAALLNFHSYTEQRVHIYPRDSSIEPISPLNQKFSQYLHENAAYVRPLEDSFLQLHQSITEDTVTVLETVVKLKSFADNFSSYTHFLQKILPYQLKSLEEECEAPLCTAALTAKNQELQGDMKRVTSVFEKLQSYINILTCYIKISSTSVTQISLSLSTCPEMSKHYNQKAGLEQELPTITQKLCTTSECLLGSLGSLTSSTGKIATFFSNNLDFFTSPGYSPRGGTVTLNPLQAESMLANKKKAAAYMYAIKKPRPQSVPYREALSNRRILTSSTESREGLTQQVQQSQEKIARLEQEKEHWLLEAQLGKVRLEKENQRIADLEAQLAAALGGSPNTQAAAASTLAQSHEEAEKELQKAVGKETTLYEDSREQLIKTHYMARVGELTTQLQISDSKAVHFHSECRALAKRLAIAEKSRETLSEEVKRANQNITRLQDELTTTKRSYEDQLSMMSDHLCSMNETLSKQREEIDTLKLGSKGNAKKNKGR</sequence>
<name>A0A671YLB1_SPAAU</name>
<comment type="subcellular location">
    <subcellularLocation>
        <location evidence="1">Early endosome</location>
    </subcellularLocation>
</comment>
<organism evidence="12 13">
    <name type="scientific">Sparus aurata</name>
    <name type="common">Gilthead sea bream</name>
    <dbReference type="NCBI Taxonomy" id="8175"/>
    <lineage>
        <taxon>Eukaryota</taxon>
        <taxon>Metazoa</taxon>
        <taxon>Chordata</taxon>
        <taxon>Craniata</taxon>
        <taxon>Vertebrata</taxon>
        <taxon>Euteleostomi</taxon>
        <taxon>Actinopterygii</taxon>
        <taxon>Neopterygii</taxon>
        <taxon>Teleostei</taxon>
        <taxon>Neoteleostei</taxon>
        <taxon>Acanthomorphata</taxon>
        <taxon>Eupercaria</taxon>
        <taxon>Spariformes</taxon>
        <taxon>Sparidae</taxon>
        <taxon>Sparus</taxon>
    </lineage>
</organism>
<feature type="region of interest" description="Disordered" evidence="10">
    <location>
        <begin position="722"/>
        <end position="741"/>
    </location>
</feature>
<evidence type="ECO:0000256" key="5">
    <source>
        <dbReference type="ARBA" id="ARBA00023054"/>
    </source>
</evidence>
<dbReference type="Proteomes" id="UP000472265">
    <property type="component" value="Chromosome 15"/>
</dbReference>
<feature type="domain" description="Protein phosphatase 1 regulatory subunit 21 N-terminal" evidence="11">
    <location>
        <begin position="12"/>
        <end position="113"/>
    </location>
</feature>
<evidence type="ECO:0000259" key="11">
    <source>
        <dbReference type="SMART" id="SM01254"/>
    </source>
</evidence>
<reference evidence="12" key="1">
    <citation type="submission" date="2021-04" db="EMBL/GenBank/DDBJ databases">
        <authorList>
            <consortium name="Wellcome Sanger Institute Data Sharing"/>
        </authorList>
    </citation>
    <scope>NUCLEOTIDE SEQUENCE [LARGE SCALE GENOMIC DNA]</scope>
</reference>
<dbReference type="Pfam" id="PF10212">
    <property type="entry name" value="PPP1R21_helical"/>
    <property type="match status" value="1"/>
</dbReference>
<feature type="coiled-coil region" evidence="9">
    <location>
        <begin position="657"/>
        <end position="698"/>
    </location>
</feature>
<dbReference type="Pfam" id="PF21636">
    <property type="entry name" value="PPP1R21_C"/>
    <property type="match status" value="1"/>
</dbReference>
<feature type="coiled-coil region" evidence="9">
    <location>
        <begin position="531"/>
        <end position="615"/>
    </location>
</feature>
<evidence type="ECO:0000313" key="12">
    <source>
        <dbReference type="Ensembl" id="ENSSAUP00010063598.1"/>
    </source>
</evidence>
<gene>
    <name evidence="12" type="primary">PPP1R21</name>
    <name evidence="12" type="synonym">ppp1r21</name>
</gene>
<reference evidence="12" key="2">
    <citation type="submission" date="2025-08" db="UniProtKB">
        <authorList>
            <consortium name="Ensembl"/>
        </authorList>
    </citation>
    <scope>IDENTIFICATION</scope>
</reference>
<proteinExistence type="predicted"/>
<dbReference type="PANTHER" id="PTHR21448">
    <property type="entry name" value="SMOOTH MUSCLE MYOSIN HEAVY CHAIN-RELATED"/>
    <property type="match status" value="1"/>
</dbReference>
<dbReference type="GO" id="GO:0003723">
    <property type="term" value="F:RNA binding"/>
    <property type="evidence" value="ECO:0007669"/>
    <property type="project" value="UniProtKB-KW"/>
</dbReference>
<dbReference type="InterPro" id="IPR040024">
    <property type="entry name" value="PPP1R21"/>
</dbReference>
<keyword evidence="3" id="KW-0967">Endosome</keyword>
<dbReference type="SMART" id="SM01254">
    <property type="entry name" value="KLRAQ"/>
    <property type="match status" value="1"/>
</dbReference>
<keyword evidence="5 9" id="KW-0175">Coiled coil</keyword>
<protein>
    <recommendedName>
        <fullName evidence="2">Protein phosphatase 1 regulatory subunit 21</fullName>
    </recommendedName>
    <alternativeName>
        <fullName evidence="7">Coiled-coil domain-containing protein 128</fullName>
    </alternativeName>
    <alternativeName>
        <fullName evidence="8">Ferry endosomal RAB5 effector complex subunit 2</fullName>
    </alternativeName>
    <alternativeName>
        <fullName evidence="6">KLRAQ motif-containing protein 1</fullName>
    </alternativeName>
</protein>
<evidence type="ECO:0000256" key="2">
    <source>
        <dbReference type="ARBA" id="ARBA00020102"/>
    </source>
</evidence>
<dbReference type="Ensembl" id="ENSSAUT00010066648.1">
    <property type="protein sequence ID" value="ENSSAUP00010063598.1"/>
    <property type="gene ID" value="ENSSAUG00010025560.1"/>
</dbReference>
<dbReference type="GeneTree" id="ENSGT00390000006820"/>
<evidence type="ECO:0000256" key="1">
    <source>
        <dbReference type="ARBA" id="ARBA00004412"/>
    </source>
</evidence>
<keyword evidence="13" id="KW-1185">Reference proteome</keyword>
<feature type="compositionally biased region" description="Polar residues" evidence="10">
    <location>
        <begin position="96"/>
        <end position="106"/>
    </location>
</feature>